<dbReference type="Pfam" id="PF08708">
    <property type="entry name" value="PriCT_1"/>
    <property type="match status" value="1"/>
</dbReference>
<keyword evidence="3" id="KW-1185">Reference proteome</keyword>
<protein>
    <submittedName>
        <fullName evidence="2">Primase C-terminal domain-containing protein</fullName>
    </submittedName>
</protein>
<evidence type="ECO:0000313" key="2">
    <source>
        <dbReference type="EMBL" id="MFD2869692.1"/>
    </source>
</evidence>
<dbReference type="Proteomes" id="UP001597568">
    <property type="component" value="Unassembled WGS sequence"/>
</dbReference>
<dbReference type="InterPro" id="IPR014820">
    <property type="entry name" value="PriCT_1"/>
</dbReference>
<reference evidence="3" key="1">
    <citation type="journal article" date="2019" name="Int. J. Syst. Evol. Microbiol.">
        <title>The Global Catalogue of Microorganisms (GCM) 10K type strain sequencing project: providing services to taxonomists for standard genome sequencing and annotation.</title>
        <authorList>
            <consortium name="The Broad Institute Genomics Platform"/>
            <consortium name="The Broad Institute Genome Sequencing Center for Infectious Disease"/>
            <person name="Wu L."/>
            <person name="Ma J."/>
        </authorList>
    </citation>
    <scope>NUCLEOTIDE SEQUENCE [LARGE SCALE GENOMIC DNA]</scope>
    <source>
        <strain evidence="3">KCTC 33522</strain>
    </source>
</reference>
<evidence type="ECO:0000259" key="1">
    <source>
        <dbReference type="Pfam" id="PF08708"/>
    </source>
</evidence>
<gene>
    <name evidence="2" type="ORF">ACFSY7_14450</name>
</gene>
<dbReference type="RefSeq" id="WP_380148319.1">
    <property type="nucleotide sequence ID" value="NZ_JBHUOR010000125.1"/>
</dbReference>
<dbReference type="EMBL" id="JBHUOR010000125">
    <property type="protein sequence ID" value="MFD2869692.1"/>
    <property type="molecule type" value="Genomic_DNA"/>
</dbReference>
<organism evidence="2 3">
    <name type="scientific">Kurthia populi</name>
    <dbReference type="NCBI Taxonomy" id="1562132"/>
    <lineage>
        <taxon>Bacteria</taxon>
        <taxon>Bacillati</taxon>
        <taxon>Bacillota</taxon>
        <taxon>Bacilli</taxon>
        <taxon>Bacillales</taxon>
        <taxon>Caryophanaceae</taxon>
        <taxon>Kurthia</taxon>
    </lineage>
</organism>
<name>A0ABW5Y343_9BACL</name>
<sequence>MLNAFYDTLLHDGIATYRYQFSHAPEQKRLQMEHLERNTRKGVLFAVRNKKDFSQYGVKGYIINSKERLLDDVAGLSHFTPNVYRFGAYTDSKRTIVHGFVETNLQQINAFVVDIDTKAFSVQDILLTCLDESIGAPTAIIASPRGYQVYFVLAEPLYISNKHDFQGLKVAKRIAANLKKSLHSVKADLYCNDFGFFRAPTEKNMVWVQLDQTYSIKQCIDWSMRQNEDAPLYAPQPKPSTNNLMQTDWFHALINSTHIKGAKGQIGRNNTLFTLALICYSEGKSTDEAFDIIDEFNANLHQPLAKNELTAVMRSAYSGRYQGASKQYIQELLALYVPNQHFELPSGGWYKFKKERHERSRSHYTEWETDIIAYLNAQKCTNGPFIWHSQKQLCEALNMPQSSLNEVIKKSHQLVLVRKGKGRGAKTGWTTVTRYVNYVRTHAQKLSAKKSAMRISLWALIAETNFIPSKACTKLIETLYQLAPYKLPKLVGNSG</sequence>
<comment type="caution">
    <text evidence="2">The sequence shown here is derived from an EMBL/GenBank/DDBJ whole genome shotgun (WGS) entry which is preliminary data.</text>
</comment>
<feature type="domain" description="Primase C-terminal 1" evidence="1">
    <location>
        <begin position="258"/>
        <end position="321"/>
    </location>
</feature>
<proteinExistence type="predicted"/>
<accession>A0ABW5Y343</accession>
<evidence type="ECO:0000313" key="3">
    <source>
        <dbReference type="Proteomes" id="UP001597568"/>
    </source>
</evidence>